<evidence type="ECO:0000313" key="2">
    <source>
        <dbReference type="EMBL" id="VFK56877.1"/>
    </source>
</evidence>
<dbReference type="Pfam" id="PF00561">
    <property type="entry name" value="Abhydrolase_1"/>
    <property type="match status" value="1"/>
</dbReference>
<dbReference type="Gene3D" id="3.40.50.1820">
    <property type="entry name" value="alpha/beta hydrolase"/>
    <property type="match status" value="1"/>
</dbReference>
<name>A0A451AE26_9GAMM</name>
<dbReference type="InterPro" id="IPR050471">
    <property type="entry name" value="AB_hydrolase"/>
</dbReference>
<dbReference type="EMBL" id="CAADFV010000095">
    <property type="protein sequence ID" value="VFK64292.1"/>
    <property type="molecule type" value="Genomic_DNA"/>
</dbReference>
<feature type="domain" description="AB hydrolase-1" evidence="1">
    <location>
        <begin position="21"/>
        <end position="162"/>
    </location>
</feature>
<sequence length="256" mass="27835">MPYATSGNIHIYYEVHGVDGPALVFAHGAGGNATSWWQQVPAFVSDYRVVVFDHRGFARSICPVDAQNPRFFEGDLMAFMDATGINKATVVCQSMGGWTGMRAAVYHSERVQAVFLANTPGAVRTQATRYNMKTLQARNQRLGFANVAISRIFTDQNPAGALLYNQISAYNTQARPNMQDDASYVTPDDVKASGVRFQVLASDLDPVFPPALLKSVAKDIDATYVCIGDAGHSTYFEKPDVFNAALYAFLASIGLG</sequence>
<dbReference type="EMBL" id="CAADFY010000098">
    <property type="protein sequence ID" value="VFK56877.1"/>
    <property type="molecule type" value="Genomic_DNA"/>
</dbReference>
<dbReference type="AlphaFoldDB" id="A0A451AE26"/>
<organism evidence="3">
    <name type="scientific">Candidatus Kentrum sp. TUN</name>
    <dbReference type="NCBI Taxonomy" id="2126343"/>
    <lineage>
        <taxon>Bacteria</taxon>
        <taxon>Pseudomonadati</taxon>
        <taxon>Pseudomonadota</taxon>
        <taxon>Gammaproteobacteria</taxon>
        <taxon>Candidatus Kentrum</taxon>
    </lineage>
</organism>
<dbReference type="InterPro" id="IPR029058">
    <property type="entry name" value="AB_hydrolase_fold"/>
</dbReference>
<dbReference type="SUPFAM" id="SSF53474">
    <property type="entry name" value="alpha/beta-Hydrolases"/>
    <property type="match status" value="1"/>
</dbReference>
<evidence type="ECO:0000313" key="3">
    <source>
        <dbReference type="EMBL" id="VFK64292.1"/>
    </source>
</evidence>
<dbReference type="PANTHER" id="PTHR43433">
    <property type="entry name" value="HYDROLASE, ALPHA/BETA FOLD FAMILY PROTEIN"/>
    <property type="match status" value="1"/>
</dbReference>
<protein>
    <submittedName>
        <fullName evidence="3">Pimeloyl-ACP methyl ester carboxylesterase</fullName>
    </submittedName>
</protein>
<accession>A0A451AE26</accession>
<reference evidence="3" key="1">
    <citation type="submission" date="2019-02" db="EMBL/GenBank/DDBJ databases">
        <authorList>
            <person name="Gruber-Vodicka R. H."/>
            <person name="Seah K. B. B."/>
        </authorList>
    </citation>
    <scope>NUCLEOTIDE SEQUENCE</scope>
    <source>
        <strain evidence="3">BECK_BY2</strain>
        <strain evidence="2">BECK_BY3</strain>
    </source>
</reference>
<dbReference type="PANTHER" id="PTHR43433:SF5">
    <property type="entry name" value="AB HYDROLASE-1 DOMAIN-CONTAINING PROTEIN"/>
    <property type="match status" value="1"/>
</dbReference>
<proteinExistence type="predicted"/>
<evidence type="ECO:0000259" key="1">
    <source>
        <dbReference type="Pfam" id="PF00561"/>
    </source>
</evidence>
<dbReference type="InterPro" id="IPR000073">
    <property type="entry name" value="AB_hydrolase_1"/>
</dbReference>
<gene>
    <name evidence="3" type="ORF">BECKTUN1418E_GA0071001_10954</name>
    <name evidence="2" type="ORF">BECKTUN1418F_GA0071002_10983</name>
</gene>